<dbReference type="Pfam" id="PF04964">
    <property type="entry name" value="Flp_Fap"/>
    <property type="match status" value="1"/>
</dbReference>
<dbReference type="PATRIC" id="fig|1076.23.peg.3087"/>
<gene>
    <name evidence="2" type="ORF">OO17_14700</name>
</gene>
<keyword evidence="1" id="KW-0472">Membrane</keyword>
<dbReference type="AlphaFoldDB" id="A0A0D7ELA3"/>
<dbReference type="OrthoDB" id="5325135at2"/>
<dbReference type="Proteomes" id="UP000032515">
    <property type="component" value="Unassembled WGS sequence"/>
</dbReference>
<keyword evidence="1" id="KW-1133">Transmembrane helix</keyword>
<protein>
    <submittedName>
        <fullName evidence="2">Pilus assembly protein</fullName>
    </submittedName>
</protein>
<evidence type="ECO:0000313" key="2">
    <source>
        <dbReference type="EMBL" id="KIZ41593.1"/>
    </source>
</evidence>
<dbReference type="EMBL" id="JXXE01000292">
    <property type="protein sequence ID" value="KIZ41593.1"/>
    <property type="molecule type" value="Genomic_DNA"/>
</dbReference>
<feature type="transmembrane region" description="Helical" evidence="1">
    <location>
        <begin position="20"/>
        <end position="39"/>
    </location>
</feature>
<dbReference type="InterPro" id="IPR007047">
    <property type="entry name" value="Flp_Fap"/>
</dbReference>
<name>A0A0D7ELA3_RHOPL</name>
<evidence type="ECO:0000313" key="3">
    <source>
        <dbReference type="Proteomes" id="UP000032515"/>
    </source>
</evidence>
<proteinExistence type="predicted"/>
<comment type="caution">
    <text evidence="2">The sequence shown here is derived from an EMBL/GenBank/DDBJ whole genome shotgun (WGS) entry which is preliminary data.</text>
</comment>
<organism evidence="2 3">
    <name type="scientific">Rhodopseudomonas palustris</name>
    <dbReference type="NCBI Taxonomy" id="1076"/>
    <lineage>
        <taxon>Bacteria</taxon>
        <taxon>Pseudomonadati</taxon>
        <taxon>Pseudomonadota</taxon>
        <taxon>Alphaproteobacteria</taxon>
        <taxon>Hyphomicrobiales</taxon>
        <taxon>Nitrobacteraceae</taxon>
        <taxon>Rhodopseudomonas</taxon>
    </lineage>
</organism>
<keyword evidence="1" id="KW-0812">Transmembrane</keyword>
<reference evidence="2 3" key="1">
    <citation type="submission" date="2014-11" db="EMBL/GenBank/DDBJ databases">
        <title>Genomics and ecophysiology of heterotrophic nitrogen fixing bacteria isolated from estuarine surface water.</title>
        <authorList>
            <person name="Bentzon-Tilia M."/>
            <person name="Severin I."/>
            <person name="Hansen L.H."/>
            <person name="Riemann L."/>
        </authorList>
    </citation>
    <scope>NUCLEOTIDE SEQUENCE [LARGE SCALE GENOMIC DNA]</scope>
    <source>
        <strain evidence="2 3">BAL398</strain>
    </source>
</reference>
<sequence>MRRLLSRFRADQTGATAIEYALIAVGLSIVILVAVNSIGSTLDGTFASVKTQIK</sequence>
<accession>A0A0D7ELA3</accession>
<evidence type="ECO:0000256" key="1">
    <source>
        <dbReference type="SAM" id="Phobius"/>
    </source>
</evidence>
<dbReference type="RefSeq" id="WP_044412244.1">
    <property type="nucleotide sequence ID" value="NZ_JXXE01000292.1"/>
</dbReference>